<proteinExistence type="inferred from homology"/>
<accession>A0A964DX17</accession>
<protein>
    <submittedName>
        <fullName evidence="5">FAD-binding oxidoreductase</fullName>
    </submittedName>
</protein>
<organism evidence="5 6">
    <name type="scientific">Acidisoma silvae</name>
    <dbReference type="NCBI Taxonomy" id="2802396"/>
    <lineage>
        <taxon>Bacteria</taxon>
        <taxon>Pseudomonadati</taxon>
        <taxon>Pseudomonadota</taxon>
        <taxon>Alphaproteobacteria</taxon>
        <taxon>Acetobacterales</taxon>
        <taxon>Acidocellaceae</taxon>
        <taxon>Acidisoma</taxon>
    </lineage>
</organism>
<name>A0A964DX17_9PROT</name>
<dbReference type="InterPro" id="IPR016167">
    <property type="entry name" value="FAD-bd_PCMH_sub1"/>
</dbReference>
<dbReference type="InterPro" id="IPR004113">
    <property type="entry name" value="FAD-bd_oxidored_4_C"/>
</dbReference>
<dbReference type="RefSeq" id="WP_227319477.1">
    <property type="nucleotide sequence ID" value="NZ_JAESVB010000001.1"/>
</dbReference>
<dbReference type="SUPFAM" id="SSF55103">
    <property type="entry name" value="FAD-linked oxidases, C-terminal domain"/>
    <property type="match status" value="1"/>
</dbReference>
<dbReference type="GO" id="GO:0071949">
    <property type="term" value="F:FAD binding"/>
    <property type="evidence" value="ECO:0007669"/>
    <property type="project" value="InterPro"/>
</dbReference>
<dbReference type="InterPro" id="IPR016169">
    <property type="entry name" value="FAD-bd_PCMH_sub2"/>
</dbReference>
<keyword evidence="2" id="KW-0285">Flavoprotein</keyword>
<dbReference type="Gene3D" id="1.10.45.10">
    <property type="entry name" value="Vanillyl-alcohol Oxidase, Chain A, domain 4"/>
    <property type="match status" value="1"/>
</dbReference>
<dbReference type="GO" id="GO:0003824">
    <property type="term" value="F:catalytic activity"/>
    <property type="evidence" value="ECO:0007669"/>
    <property type="project" value="InterPro"/>
</dbReference>
<sequence>MSLLDDLRAALGDRAVLTDPAETAGYSSDWRRLYSGLPLAVIRPSSTDQVVRAVTLCAKAGVAIIPQGGNTSMVGGAVPSVDGTEIVLSLERLRALRAIDPVDLTMTVEAGVTLAAAQAMAAEQGMLLPLSISSEGSAQIGGVLATNAGGNNTLRFGNARDLVLGLEVVLADGQVWHGLRHLHKDNTGYALRQVFVGSEGTLGIITAAVLRLQPGVTARASAFCALPSVEQALALLARLRARDAGALHAFEYMSGGSVDLVLAHIEGVARPVEAAAHYVLVDCAASGPEGAAQALQDRLEDVLGAALEAGELTDAALAQNEAQRLAFWKIREEHAEAQKRAGASIKNDISVPLAALPELMDAAAAACRALVPGIRIAPFGHLGDGNIHFNLVQPTGAGGAAFLAQSEPLMEAVGEVVRRLSGSFSAEHGVGRLKTGMMQSWRGGVELDLMRRIKSALDPAGRLNPRVIFPAKNAEDAAG</sequence>
<dbReference type="InterPro" id="IPR051264">
    <property type="entry name" value="FAD-oxidored/transferase_4"/>
</dbReference>
<dbReference type="PANTHER" id="PTHR43716">
    <property type="entry name" value="D-2-HYDROXYGLUTARATE DEHYDROGENASE, MITOCHONDRIAL"/>
    <property type="match status" value="1"/>
</dbReference>
<dbReference type="AlphaFoldDB" id="A0A964DX17"/>
<evidence type="ECO:0000256" key="2">
    <source>
        <dbReference type="ARBA" id="ARBA00022630"/>
    </source>
</evidence>
<dbReference type="PANTHER" id="PTHR43716:SF2">
    <property type="entry name" value="BLL6224 PROTEIN"/>
    <property type="match status" value="1"/>
</dbReference>
<reference evidence="5" key="1">
    <citation type="journal article" date="2021" name="Microorganisms">
        <title>Acidisoma silvae sp. nov. and Acidisomacellulosilytica sp. nov., Two Acidophilic Bacteria Isolated from Decaying Wood, Hydrolyzing Cellulose and Producing Poly-3-hydroxybutyrate.</title>
        <authorList>
            <person name="Mieszkin S."/>
            <person name="Pouder E."/>
            <person name="Uroz S."/>
            <person name="Simon-Colin C."/>
            <person name="Alain K."/>
        </authorList>
    </citation>
    <scope>NUCLEOTIDE SEQUENCE</scope>
    <source>
        <strain evidence="5">HW T2.11</strain>
    </source>
</reference>
<feature type="domain" description="FAD-binding PCMH-type" evidence="4">
    <location>
        <begin position="34"/>
        <end position="215"/>
    </location>
</feature>
<evidence type="ECO:0000256" key="3">
    <source>
        <dbReference type="ARBA" id="ARBA00022827"/>
    </source>
</evidence>
<dbReference type="Gene3D" id="3.30.465.10">
    <property type="match status" value="1"/>
</dbReference>
<evidence type="ECO:0000313" key="6">
    <source>
        <dbReference type="Proteomes" id="UP000708298"/>
    </source>
</evidence>
<dbReference type="Pfam" id="PF01565">
    <property type="entry name" value="FAD_binding_4"/>
    <property type="match status" value="1"/>
</dbReference>
<evidence type="ECO:0000313" key="5">
    <source>
        <dbReference type="EMBL" id="MCB8873795.1"/>
    </source>
</evidence>
<keyword evidence="3" id="KW-0274">FAD</keyword>
<dbReference type="PROSITE" id="PS51387">
    <property type="entry name" value="FAD_PCMH"/>
    <property type="match status" value="1"/>
</dbReference>
<keyword evidence="6" id="KW-1185">Reference proteome</keyword>
<dbReference type="GO" id="GO:0022904">
    <property type="term" value="P:respiratory electron transport chain"/>
    <property type="evidence" value="ECO:0007669"/>
    <property type="project" value="TreeGrafter"/>
</dbReference>
<dbReference type="InterPro" id="IPR016166">
    <property type="entry name" value="FAD-bd_PCMH"/>
</dbReference>
<gene>
    <name evidence="5" type="ORF">ASILVAE211_01280</name>
</gene>
<dbReference type="InterPro" id="IPR016171">
    <property type="entry name" value="Vanillyl_alc_oxidase_C-sub2"/>
</dbReference>
<dbReference type="InterPro" id="IPR016164">
    <property type="entry name" value="FAD-linked_Oxase-like_C"/>
</dbReference>
<comment type="caution">
    <text evidence="5">The sequence shown here is derived from an EMBL/GenBank/DDBJ whole genome shotgun (WGS) entry which is preliminary data.</text>
</comment>
<dbReference type="InterPro" id="IPR036318">
    <property type="entry name" value="FAD-bd_PCMH-like_sf"/>
</dbReference>
<dbReference type="Gene3D" id="3.30.43.10">
    <property type="entry name" value="Uridine Diphospho-n-acetylenolpyruvylglucosamine Reductase, domain 2"/>
    <property type="match status" value="1"/>
</dbReference>
<evidence type="ECO:0000256" key="1">
    <source>
        <dbReference type="ARBA" id="ARBA00008000"/>
    </source>
</evidence>
<dbReference type="Gene3D" id="3.30.70.2740">
    <property type="match status" value="1"/>
</dbReference>
<comment type="similarity">
    <text evidence="1">Belongs to the FAD-binding oxidoreductase/transferase type 4 family.</text>
</comment>
<evidence type="ECO:0000259" key="4">
    <source>
        <dbReference type="PROSITE" id="PS51387"/>
    </source>
</evidence>
<reference evidence="5" key="2">
    <citation type="submission" date="2021-01" db="EMBL/GenBank/DDBJ databases">
        <authorList>
            <person name="Mieszkin S."/>
            <person name="Pouder E."/>
            <person name="Alain K."/>
        </authorList>
    </citation>
    <scope>NUCLEOTIDE SEQUENCE</scope>
    <source>
        <strain evidence="5">HW T2.11</strain>
    </source>
</reference>
<dbReference type="Pfam" id="PF02913">
    <property type="entry name" value="FAD-oxidase_C"/>
    <property type="match status" value="1"/>
</dbReference>
<dbReference type="Proteomes" id="UP000708298">
    <property type="component" value="Unassembled WGS sequence"/>
</dbReference>
<dbReference type="Gene3D" id="3.30.70.2190">
    <property type="match status" value="1"/>
</dbReference>
<dbReference type="SUPFAM" id="SSF56176">
    <property type="entry name" value="FAD-binding/transporter-associated domain-like"/>
    <property type="match status" value="1"/>
</dbReference>
<dbReference type="InterPro" id="IPR006094">
    <property type="entry name" value="Oxid_FAD_bind_N"/>
</dbReference>
<dbReference type="EMBL" id="JAESVB010000001">
    <property type="protein sequence ID" value="MCB8873795.1"/>
    <property type="molecule type" value="Genomic_DNA"/>
</dbReference>